<feature type="transmembrane region" description="Helical" evidence="6">
    <location>
        <begin position="322"/>
        <end position="345"/>
    </location>
</feature>
<feature type="transmembrane region" description="Helical" evidence="6">
    <location>
        <begin position="77"/>
        <end position="102"/>
    </location>
</feature>
<evidence type="ECO:0000256" key="2">
    <source>
        <dbReference type="ARBA" id="ARBA00022475"/>
    </source>
</evidence>
<dbReference type="RefSeq" id="WP_386819469.1">
    <property type="nucleotide sequence ID" value="NZ_JBHUIT010000006.1"/>
</dbReference>
<evidence type="ECO:0000256" key="1">
    <source>
        <dbReference type="ARBA" id="ARBA00004651"/>
    </source>
</evidence>
<feature type="domain" description="PhoU" evidence="7">
    <location>
        <begin position="389"/>
        <end position="479"/>
    </location>
</feature>
<evidence type="ECO:0000256" key="5">
    <source>
        <dbReference type="ARBA" id="ARBA00023136"/>
    </source>
</evidence>
<sequence length="588" mass="64138">MFIASISIWSTVVALLQVLGSLGIFLYGMKVMSEGVQKVAGDKMRAALSGMTSTRFRGVLTGFFTTTLVQSSSASTVLVVSFVNAGLLTLMQAIGVIMGANLGTTTTAWIVALIGKFSVATIALPIIGIGLPLFFAGKNKGRDWGEACIGFGLVFLGLGLLKDSVPDLRMMMETDPGTAQNIQHIIELLGGHGFGSVVLFMTAGIFLTLIVQSSSAAMAITMTCALNGWFGDIGTNPLGVFQSSAAIVLGENIGTTVTAWLASTGANTIAKRAARAHFTFNVIGVIWCLLLFYPFTQFVWSIAAQLPYGLRTAATGMSQSEVAFATAIFHSLFNFSNIFLLIWFVPQIERIVTWWVKDNAQENETKLRYIGSSLVDIGELSLAEADGAVKKMALLTSDMFDGMIEVFNNPESDLSERVAELKSMENVCDEMLHDITSYLIQCSTHEIGSGNAASITSKLRVVSEFEEATDRIYRMVKIVQRKYVKGRDFSEVQHEELMSSSNQVRMLMDVARNSLVSIDGTTLERAYEIESRVDRLRKRNNKAAAKRMQDGAVVQTEMIFIDLNNHLEAVANHLLNVIQASKREVRVD</sequence>
<reference evidence="9" key="1">
    <citation type="journal article" date="2019" name="Int. J. Syst. Evol. Microbiol.">
        <title>The Global Catalogue of Microorganisms (GCM) 10K type strain sequencing project: providing services to taxonomists for standard genome sequencing and annotation.</title>
        <authorList>
            <consortium name="The Broad Institute Genomics Platform"/>
            <consortium name="The Broad Institute Genome Sequencing Center for Infectious Disease"/>
            <person name="Wu L."/>
            <person name="Ma J."/>
        </authorList>
    </citation>
    <scope>NUCLEOTIDE SEQUENCE [LARGE SCALE GENOMIC DNA]</scope>
    <source>
        <strain evidence="9">CGMCC 4.7106</strain>
    </source>
</reference>
<feature type="transmembrane region" description="Helical" evidence="6">
    <location>
        <begin position="108"/>
        <end position="135"/>
    </location>
</feature>
<feature type="transmembrane region" description="Helical" evidence="6">
    <location>
        <begin position="6"/>
        <end position="28"/>
    </location>
</feature>
<feature type="transmembrane region" description="Helical" evidence="6">
    <location>
        <begin position="278"/>
        <end position="302"/>
    </location>
</feature>
<proteinExistence type="predicted"/>
<evidence type="ECO:0000313" key="9">
    <source>
        <dbReference type="Proteomes" id="UP001597375"/>
    </source>
</evidence>
<dbReference type="Gene3D" id="1.20.58.220">
    <property type="entry name" value="Phosphate transport system protein phou homolog 2, domain 2"/>
    <property type="match status" value="1"/>
</dbReference>
<dbReference type="InterPro" id="IPR004633">
    <property type="entry name" value="NaPi_cotrn-rel/YqeW-like"/>
</dbReference>
<evidence type="ECO:0000259" key="7">
    <source>
        <dbReference type="Pfam" id="PF01895"/>
    </source>
</evidence>
<evidence type="ECO:0000313" key="8">
    <source>
        <dbReference type="EMBL" id="MFD2256328.1"/>
    </source>
</evidence>
<dbReference type="InterPro" id="IPR003841">
    <property type="entry name" value="Na/Pi_transpt"/>
</dbReference>
<dbReference type="PANTHER" id="PTHR10010:SF46">
    <property type="entry name" value="SODIUM-DEPENDENT PHOSPHATE TRANSPORT PROTEIN 2B"/>
    <property type="match status" value="1"/>
</dbReference>
<gene>
    <name evidence="8" type="ORF">ACFSSA_06555</name>
</gene>
<keyword evidence="3 6" id="KW-0812">Transmembrane</keyword>
<evidence type="ECO:0000256" key="6">
    <source>
        <dbReference type="SAM" id="Phobius"/>
    </source>
</evidence>
<organism evidence="8 9">
    <name type="scientific">Luteolibacter algae</name>
    <dbReference type="NCBI Taxonomy" id="454151"/>
    <lineage>
        <taxon>Bacteria</taxon>
        <taxon>Pseudomonadati</taxon>
        <taxon>Verrucomicrobiota</taxon>
        <taxon>Verrucomicrobiia</taxon>
        <taxon>Verrucomicrobiales</taxon>
        <taxon>Verrucomicrobiaceae</taxon>
        <taxon>Luteolibacter</taxon>
    </lineage>
</organism>
<dbReference type="Proteomes" id="UP001597375">
    <property type="component" value="Unassembled WGS sequence"/>
</dbReference>
<keyword evidence="5 6" id="KW-0472">Membrane</keyword>
<keyword evidence="9" id="KW-1185">Reference proteome</keyword>
<comment type="caution">
    <text evidence="8">The sequence shown here is derived from an EMBL/GenBank/DDBJ whole genome shotgun (WGS) entry which is preliminary data.</text>
</comment>
<evidence type="ECO:0000256" key="4">
    <source>
        <dbReference type="ARBA" id="ARBA00022989"/>
    </source>
</evidence>
<feature type="transmembrane region" description="Helical" evidence="6">
    <location>
        <begin position="147"/>
        <end position="165"/>
    </location>
</feature>
<dbReference type="InterPro" id="IPR038078">
    <property type="entry name" value="PhoU-like_sf"/>
</dbReference>
<dbReference type="NCBIfam" id="NF037997">
    <property type="entry name" value="Na_Pi_symport"/>
    <property type="match status" value="1"/>
</dbReference>
<accession>A0ABW5D5I9</accession>
<protein>
    <submittedName>
        <fullName evidence="8">Na/Pi cotransporter family protein</fullName>
    </submittedName>
</protein>
<dbReference type="EMBL" id="JBHUIT010000006">
    <property type="protein sequence ID" value="MFD2256328.1"/>
    <property type="molecule type" value="Genomic_DNA"/>
</dbReference>
<name>A0ABW5D5I9_9BACT</name>
<dbReference type="InterPro" id="IPR026022">
    <property type="entry name" value="PhoU_dom"/>
</dbReference>
<dbReference type="NCBIfam" id="TIGR00704">
    <property type="entry name" value="NaPi_cotrn_rel"/>
    <property type="match status" value="1"/>
</dbReference>
<keyword evidence="4 6" id="KW-1133">Transmembrane helix</keyword>
<feature type="transmembrane region" description="Helical" evidence="6">
    <location>
        <begin position="185"/>
        <end position="211"/>
    </location>
</feature>
<comment type="subcellular location">
    <subcellularLocation>
        <location evidence="1">Cell membrane</location>
        <topology evidence="1">Multi-pass membrane protein</topology>
    </subcellularLocation>
</comment>
<dbReference type="SUPFAM" id="SSF109755">
    <property type="entry name" value="PhoU-like"/>
    <property type="match status" value="1"/>
</dbReference>
<dbReference type="PANTHER" id="PTHR10010">
    <property type="entry name" value="SOLUTE CARRIER FAMILY 34 SODIUM PHOSPHATE , MEMBER 2-RELATED"/>
    <property type="match status" value="1"/>
</dbReference>
<evidence type="ECO:0000256" key="3">
    <source>
        <dbReference type="ARBA" id="ARBA00022692"/>
    </source>
</evidence>
<dbReference type="Pfam" id="PF01895">
    <property type="entry name" value="PhoU"/>
    <property type="match status" value="1"/>
</dbReference>
<dbReference type="Pfam" id="PF02690">
    <property type="entry name" value="Na_Pi_cotrans"/>
    <property type="match status" value="1"/>
</dbReference>
<keyword evidence="2" id="KW-1003">Cell membrane</keyword>